<dbReference type="PIRSF" id="PIRSF000343">
    <property type="entry name" value="Haem_Oase"/>
    <property type="match status" value="1"/>
</dbReference>
<dbReference type="PANTHER" id="PTHR10720:SF0">
    <property type="entry name" value="HEME OXYGENASE"/>
    <property type="match status" value="1"/>
</dbReference>
<gene>
    <name evidence="6" type="primary">hmuO</name>
    <name evidence="6" type="ORF">CLTHE_16920</name>
</gene>
<keyword evidence="1 4" id="KW-0349">Heme</keyword>
<feature type="binding site" description="axial binding residue" evidence="5">
    <location>
        <position position="16"/>
    </location>
    <ligand>
        <name>heme b</name>
        <dbReference type="ChEBI" id="CHEBI:60344"/>
    </ligand>
    <ligandPart>
        <name>Fe</name>
        <dbReference type="ChEBI" id="CHEBI:18248"/>
    </ligandPart>
</feature>
<dbReference type="SUPFAM" id="SSF48613">
    <property type="entry name" value="Heme oxygenase-like"/>
    <property type="match status" value="1"/>
</dbReference>
<comment type="caution">
    <text evidence="6">The sequence shown here is derived from an EMBL/GenBank/DDBJ whole genome shotgun (WGS) entry which is preliminary data.</text>
</comment>
<evidence type="ECO:0000256" key="3">
    <source>
        <dbReference type="ARBA" id="ARBA00023004"/>
    </source>
</evidence>
<dbReference type="AlphaFoldDB" id="A0A1V4SUP9"/>
<dbReference type="OrthoDB" id="5493802at2"/>
<feature type="binding site" evidence="4">
    <location>
        <position position="123"/>
    </location>
    <ligand>
        <name>heme b</name>
        <dbReference type="ChEBI" id="CHEBI:60344"/>
    </ligand>
</feature>
<dbReference type="GO" id="GO:0006788">
    <property type="term" value="P:heme oxidation"/>
    <property type="evidence" value="ECO:0007669"/>
    <property type="project" value="InterPro"/>
</dbReference>
<keyword evidence="2 5" id="KW-0479">Metal-binding</keyword>
<dbReference type="GO" id="GO:0004392">
    <property type="term" value="F:heme oxygenase (decyclizing) activity"/>
    <property type="evidence" value="ECO:0007669"/>
    <property type="project" value="UniProtKB-EC"/>
</dbReference>
<name>A0A1V4SUP9_9CLOT</name>
<organism evidence="6 7">
    <name type="scientific">Clostridium thermobutyricum DSM 4928</name>
    <dbReference type="NCBI Taxonomy" id="1121339"/>
    <lineage>
        <taxon>Bacteria</taxon>
        <taxon>Bacillati</taxon>
        <taxon>Bacillota</taxon>
        <taxon>Clostridia</taxon>
        <taxon>Eubacteriales</taxon>
        <taxon>Clostridiaceae</taxon>
        <taxon>Clostridium</taxon>
    </lineage>
</organism>
<feature type="binding site" evidence="4">
    <location>
        <position position="9"/>
    </location>
    <ligand>
        <name>heme b</name>
        <dbReference type="ChEBI" id="CHEBI:60344"/>
    </ligand>
</feature>
<evidence type="ECO:0000256" key="1">
    <source>
        <dbReference type="ARBA" id="ARBA00022617"/>
    </source>
</evidence>
<keyword evidence="3 5" id="KW-0408">Iron</keyword>
<dbReference type="InterPro" id="IPR016084">
    <property type="entry name" value="Haem_Oase-like_multi-hlx"/>
</dbReference>
<dbReference type="RefSeq" id="WP_002599331.1">
    <property type="nucleotide sequence ID" value="NZ_LTAY01000040.1"/>
</dbReference>
<dbReference type="Pfam" id="PF01126">
    <property type="entry name" value="Heme_oxygenase"/>
    <property type="match status" value="1"/>
</dbReference>
<dbReference type="InterPro" id="IPR016053">
    <property type="entry name" value="Haem_Oase-like"/>
</dbReference>
<dbReference type="GO" id="GO:0046872">
    <property type="term" value="F:metal ion binding"/>
    <property type="evidence" value="ECO:0007669"/>
    <property type="project" value="UniProtKB-KW"/>
</dbReference>
<dbReference type="CDD" id="cd19165">
    <property type="entry name" value="HemeO"/>
    <property type="match status" value="1"/>
</dbReference>
<evidence type="ECO:0000256" key="5">
    <source>
        <dbReference type="PIRSR" id="PIRSR000343-2"/>
    </source>
</evidence>
<keyword evidence="6" id="KW-0560">Oxidoreductase</keyword>
<dbReference type="PRINTS" id="PR00088">
    <property type="entry name" value="HAEMOXYGNASE"/>
</dbReference>
<protein>
    <submittedName>
        <fullName evidence="6">Heme oxygenase</fullName>
        <ecNumber evidence="6">1.14.14.18</ecNumber>
    </submittedName>
</protein>
<dbReference type="GO" id="GO:0006979">
    <property type="term" value="P:response to oxidative stress"/>
    <property type="evidence" value="ECO:0007669"/>
    <property type="project" value="TreeGrafter"/>
</dbReference>
<evidence type="ECO:0000256" key="4">
    <source>
        <dbReference type="PIRSR" id="PIRSR000343-1"/>
    </source>
</evidence>
<dbReference type="PANTHER" id="PTHR10720">
    <property type="entry name" value="HEME OXYGENASE"/>
    <property type="match status" value="1"/>
</dbReference>
<evidence type="ECO:0000313" key="7">
    <source>
        <dbReference type="Proteomes" id="UP000191448"/>
    </source>
</evidence>
<proteinExistence type="predicted"/>
<sequence length="209" mass="23894">MKNFSNELKSRTKNMHKASESTGFIKRLQSGKADEKSYAEYILNLLPVYEAIENSLDSLIENERIAPLVTKELYKSELIKKDIEFILGDEAKNIELLESTKAYVKRIEEMKNSNPIGVVAHAYTRFLADLFGGRTFAEMLKNDYKIADEGLNYYNMDGIGEIMPYVMGYHGKLAKLNLTDEEIENFINEVGNSYIYNTGISTELEVKLF</sequence>
<dbReference type="EMBL" id="LTAY01000040">
    <property type="protein sequence ID" value="OPX47656.1"/>
    <property type="molecule type" value="Genomic_DNA"/>
</dbReference>
<reference evidence="6 7" key="1">
    <citation type="submission" date="2016-02" db="EMBL/GenBank/DDBJ databases">
        <title>Genome sequence of Clostridium thermobutyricum DSM 4928.</title>
        <authorList>
            <person name="Poehlein A."/>
            <person name="Daniel R."/>
        </authorList>
    </citation>
    <scope>NUCLEOTIDE SEQUENCE [LARGE SCALE GENOMIC DNA]</scope>
    <source>
        <strain evidence="6 7">DSM 4928</strain>
    </source>
</reference>
<dbReference type="GO" id="GO:0020037">
    <property type="term" value="F:heme binding"/>
    <property type="evidence" value="ECO:0007669"/>
    <property type="project" value="TreeGrafter"/>
</dbReference>
<dbReference type="GO" id="GO:0042167">
    <property type="term" value="P:heme catabolic process"/>
    <property type="evidence" value="ECO:0007669"/>
    <property type="project" value="TreeGrafter"/>
</dbReference>
<dbReference type="Proteomes" id="UP000191448">
    <property type="component" value="Unassembled WGS sequence"/>
</dbReference>
<dbReference type="Gene3D" id="1.20.910.10">
    <property type="entry name" value="Heme oxygenase-like"/>
    <property type="match status" value="1"/>
</dbReference>
<dbReference type="InterPro" id="IPR002051">
    <property type="entry name" value="Haem_Oase"/>
</dbReference>
<accession>A0A1V4SUP9</accession>
<dbReference type="EC" id="1.14.14.18" evidence="6"/>
<evidence type="ECO:0000256" key="2">
    <source>
        <dbReference type="ARBA" id="ARBA00022723"/>
    </source>
</evidence>
<evidence type="ECO:0000313" key="6">
    <source>
        <dbReference type="EMBL" id="OPX47656.1"/>
    </source>
</evidence>